<evidence type="ECO:0000313" key="1">
    <source>
        <dbReference type="Proteomes" id="UP000790787"/>
    </source>
</evidence>
<evidence type="ECO:0000313" key="2">
    <source>
        <dbReference type="RefSeq" id="XP_075077685.1"/>
    </source>
</evidence>
<gene>
    <name evidence="2" type="primary">LOC107788017</name>
</gene>
<organism evidence="1 2">
    <name type="scientific">Nicotiana tabacum</name>
    <name type="common">Common tobacco</name>
    <dbReference type="NCBI Taxonomy" id="4097"/>
    <lineage>
        <taxon>Eukaryota</taxon>
        <taxon>Viridiplantae</taxon>
        <taxon>Streptophyta</taxon>
        <taxon>Embryophyta</taxon>
        <taxon>Tracheophyta</taxon>
        <taxon>Spermatophyta</taxon>
        <taxon>Magnoliopsida</taxon>
        <taxon>eudicotyledons</taxon>
        <taxon>Gunneridae</taxon>
        <taxon>Pentapetalae</taxon>
        <taxon>asterids</taxon>
        <taxon>lamiids</taxon>
        <taxon>Solanales</taxon>
        <taxon>Solanaceae</taxon>
        <taxon>Nicotianoideae</taxon>
        <taxon>Nicotianeae</taxon>
        <taxon>Nicotiana</taxon>
    </lineage>
</organism>
<reference evidence="1" key="1">
    <citation type="journal article" date="2014" name="Nat. Commun.">
        <title>The tobacco genome sequence and its comparison with those of tomato and potato.</title>
        <authorList>
            <person name="Sierro N."/>
            <person name="Battey J.N."/>
            <person name="Ouadi S."/>
            <person name="Bakaher N."/>
            <person name="Bovet L."/>
            <person name="Willig A."/>
            <person name="Goepfert S."/>
            <person name="Peitsch M.C."/>
            <person name="Ivanov N.V."/>
        </authorList>
    </citation>
    <scope>NUCLEOTIDE SEQUENCE [LARGE SCALE GENOMIC DNA]</scope>
</reference>
<reference evidence="2" key="2">
    <citation type="submission" date="2025-08" db="UniProtKB">
        <authorList>
            <consortium name="RefSeq"/>
        </authorList>
    </citation>
    <scope>IDENTIFICATION</scope>
    <source>
        <tissue evidence="2">Leaf</tissue>
    </source>
</reference>
<sequence length="846" mass="92246">MFLQVASPFPKNQGFGLTFVSPSIARRATPEQLEHDSLIMDQSRRALFDQTETLIHHSQEHNQQKSELPPLVNAIKISVEKNATPFHFPGHKRGVAAPSSLVDIISIAPFLYDATELPELDKFGYPTGPLLDAQNQAAELFGATETWFLVCGTTCGILAAIMSACSPGDTLILARNSHVSATSAMVLCGAIPRYIVPEHNLEWDIAGGVTPSQVKMAIQESEKEGKRAAAVFVTSPTYNGFWLGCRNQFRVLNNRLEVWCCRDRTPSAFGWNYQRVNGRLVVMSFAGNFCRKWSCRPFRRPKSCISQVGFRKNQSFLVLLERNGIMLGKIKNCTSSVGYNGVPSTEISCAPNAAASQNELPPLVSALKASAEENAASFHFPGHNRGKAAPSSLTQLIGSKPFLHDLPELPELDNLFSPEGPILEAQKQAARLFGASETWFLVGGSTCGIQAAIMATCSPGDTLILPRNSHISAISSMVLSGTLPKYIVPEYDFNWDVAGGITPSQVHKAIKELEMEGRKAAAVLVVSPTYHGICSNLDEICEICHSHSIPVIVDEAHGAHLGFHLKLPSSSLSQGADLSVQSTHKVLCALTQSSMLHMQGNLVDRERISRSLQMLQSSSPNYLLLASLDAARAQISENREAIFYQTIDLALEAKSLISKIPGISVLEFPGFSSFFHIDPLRFTIGVWQLGLSGFEADDILCKDFGVVCELVGTKSFTLAFNLGTQRDHVLRLVAGVKHLSKTSHLHQPLKDEVKNVNHFACFDDVRMSMSPREAFFAEKRKVSIRDSLGEICGELVCPYPPGIPVLIPGEIITEKALSYLLEIRSKGAVITGAADCSLSSFLVCVT</sequence>
<keyword evidence="1" id="KW-1185">Reference proteome</keyword>
<name>A0AC58RY75_TOBAC</name>
<dbReference type="Proteomes" id="UP000790787">
    <property type="component" value="Chromosome 9"/>
</dbReference>
<accession>A0AC58RY75</accession>
<dbReference type="RefSeq" id="XP_075077685.1">
    <property type="nucleotide sequence ID" value="XM_075221584.1"/>
</dbReference>
<proteinExistence type="predicted"/>
<protein>
    <submittedName>
        <fullName evidence="2">Uncharacterized protein LOC107788017 isoform X1</fullName>
    </submittedName>
</protein>